<dbReference type="Gene3D" id="3.40.50.1480">
    <property type="entry name" value="Adenosylhomocysteinase-like"/>
    <property type="match status" value="2"/>
</dbReference>
<dbReference type="KEGG" id="nwr:E3U44_11785"/>
<evidence type="ECO:0000256" key="2">
    <source>
        <dbReference type="ARBA" id="ARBA00022563"/>
    </source>
</evidence>
<keyword evidence="6" id="KW-1185">Reference proteome</keyword>
<dbReference type="GO" id="GO:0005829">
    <property type="term" value="C:cytosol"/>
    <property type="evidence" value="ECO:0007669"/>
    <property type="project" value="TreeGrafter"/>
</dbReference>
<dbReference type="AlphaFoldDB" id="A0A4P7BY61"/>
<keyword evidence="2" id="KW-0554">One-carbon metabolism</keyword>
<proteinExistence type="predicted"/>
<dbReference type="InterPro" id="IPR015878">
    <property type="entry name" value="Ado_hCys_hydrolase_NAD-bd"/>
</dbReference>
<dbReference type="InterPro" id="IPR042172">
    <property type="entry name" value="Adenosylhomocyst_ase-like_sf"/>
</dbReference>
<evidence type="ECO:0000259" key="4">
    <source>
        <dbReference type="SMART" id="SM00997"/>
    </source>
</evidence>
<evidence type="ECO:0000256" key="3">
    <source>
        <dbReference type="ARBA" id="ARBA00023027"/>
    </source>
</evidence>
<dbReference type="InterPro" id="IPR000043">
    <property type="entry name" value="Adenosylhomocysteinase-like"/>
</dbReference>
<accession>A0A4P7BY61</accession>
<dbReference type="EMBL" id="CP038033">
    <property type="protein sequence ID" value="QBQ55113.1"/>
    <property type="molecule type" value="Genomic_DNA"/>
</dbReference>
<evidence type="ECO:0000313" key="5">
    <source>
        <dbReference type="EMBL" id="QBQ55113.1"/>
    </source>
</evidence>
<gene>
    <name evidence="5" type="ORF">E3U44_11785</name>
</gene>
<dbReference type="SUPFAM" id="SSF52283">
    <property type="entry name" value="Formate/glycerate dehydrogenase catalytic domain-like"/>
    <property type="match status" value="1"/>
</dbReference>
<dbReference type="PANTHER" id="PTHR23420:SF0">
    <property type="entry name" value="ADENOSYLHOMOCYSTEINASE"/>
    <property type="match status" value="1"/>
</dbReference>
<keyword evidence="3" id="KW-0520">NAD</keyword>
<protein>
    <recommendedName>
        <fullName evidence="4">S-adenosyl-L-homocysteine hydrolase NAD binding domain-containing protein</fullName>
    </recommendedName>
</protein>
<evidence type="ECO:0000256" key="1">
    <source>
        <dbReference type="ARBA" id="ARBA00001911"/>
    </source>
</evidence>
<dbReference type="GO" id="GO:0004013">
    <property type="term" value="F:adenosylhomocysteinase activity"/>
    <property type="evidence" value="ECO:0007669"/>
    <property type="project" value="TreeGrafter"/>
</dbReference>
<dbReference type="OrthoDB" id="9802717at2"/>
<name>A0A4P7BY61_9GAMM</name>
<comment type="cofactor">
    <cofactor evidence="1">
        <name>NAD(+)</name>
        <dbReference type="ChEBI" id="CHEBI:57540"/>
    </cofactor>
</comment>
<sequence>MTAVSFDIRDKGLADKGRERIQWACSEMPVLQTLEVRFARECPLAGVRMSSCLHITTETANLARILTTGGAELLPCASNLLSTQDNVGFNLSALESLAVDKWRPRPSVDEYLLQDGRRIRLLAEGRLVNLAAAEGHPAAIMDMGFANQALCVAHLWAHQGEFANQVHGVPREVDGEVARLKLEALGLSIDTLTQKQSTYLASWREGT</sequence>
<dbReference type="RefSeq" id="WP_134358381.1">
    <property type="nucleotide sequence ID" value="NZ_CP038033.1"/>
</dbReference>
<reference evidence="5 6" key="1">
    <citation type="submission" date="2019-03" db="EMBL/GenBank/DDBJ databases">
        <title>The genome sequence of Nitrosococcus wardiae strain D1FHST reveals the archetypal metabolic capacity of ammonia-oxidizing Gammaproteobacteria.</title>
        <authorList>
            <person name="Wang L."/>
            <person name="Lim C.K."/>
            <person name="Hanson T.E."/>
            <person name="Dang H."/>
            <person name="Klotz M.G."/>
        </authorList>
    </citation>
    <scope>NUCLEOTIDE SEQUENCE [LARGE SCALE GENOMIC DNA]</scope>
    <source>
        <strain evidence="5 6">D1FHS</strain>
    </source>
</reference>
<dbReference type="GO" id="GO:0033353">
    <property type="term" value="P:S-adenosylmethionine cycle"/>
    <property type="evidence" value="ECO:0007669"/>
    <property type="project" value="TreeGrafter"/>
</dbReference>
<feature type="domain" description="S-adenosyl-L-homocysteine hydrolase NAD binding" evidence="4">
    <location>
        <begin position="30"/>
        <end position="135"/>
    </location>
</feature>
<dbReference type="Proteomes" id="UP000294325">
    <property type="component" value="Chromosome"/>
</dbReference>
<dbReference type="PANTHER" id="PTHR23420">
    <property type="entry name" value="ADENOSYLHOMOCYSTEINASE"/>
    <property type="match status" value="1"/>
</dbReference>
<dbReference type="SMART" id="SM00997">
    <property type="entry name" value="AdoHcyase_NAD"/>
    <property type="match status" value="1"/>
</dbReference>
<evidence type="ECO:0000313" key="6">
    <source>
        <dbReference type="Proteomes" id="UP000294325"/>
    </source>
</evidence>
<dbReference type="Pfam" id="PF05221">
    <property type="entry name" value="AdoHcyase"/>
    <property type="match status" value="2"/>
</dbReference>
<dbReference type="GO" id="GO:0006730">
    <property type="term" value="P:one-carbon metabolic process"/>
    <property type="evidence" value="ECO:0007669"/>
    <property type="project" value="UniProtKB-KW"/>
</dbReference>
<organism evidence="5 6">
    <name type="scientific">Nitrosococcus wardiae</name>
    <dbReference type="NCBI Taxonomy" id="1814290"/>
    <lineage>
        <taxon>Bacteria</taxon>
        <taxon>Pseudomonadati</taxon>
        <taxon>Pseudomonadota</taxon>
        <taxon>Gammaproteobacteria</taxon>
        <taxon>Chromatiales</taxon>
        <taxon>Chromatiaceae</taxon>
        <taxon>Nitrosococcus</taxon>
    </lineage>
</organism>